<sequence>MLATVSYFLAFLPMVLVGVVWKCINSRVEGWLTTCATNILFG</sequence>
<proteinExistence type="predicted"/>
<evidence type="ECO:0000256" key="1">
    <source>
        <dbReference type="SAM" id="Phobius"/>
    </source>
</evidence>
<evidence type="ECO:0000313" key="2">
    <source>
        <dbReference type="EMBL" id="MBX65114.1"/>
    </source>
</evidence>
<reference evidence="2" key="1">
    <citation type="submission" date="2018-02" db="EMBL/GenBank/DDBJ databases">
        <title>Rhizophora mucronata_Transcriptome.</title>
        <authorList>
            <person name="Meera S.P."/>
            <person name="Sreeshan A."/>
            <person name="Augustine A."/>
        </authorList>
    </citation>
    <scope>NUCLEOTIDE SEQUENCE</scope>
    <source>
        <tissue evidence="2">Leaf</tissue>
    </source>
</reference>
<feature type="transmembrane region" description="Helical" evidence="1">
    <location>
        <begin position="6"/>
        <end position="24"/>
    </location>
</feature>
<dbReference type="AlphaFoldDB" id="A0A2P2QDZ4"/>
<dbReference type="EMBL" id="GGEC01084630">
    <property type="protein sequence ID" value="MBX65114.1"/>
    <property type="molecule type" value="Transcribed_RNA"/>
</dbReference>
<keyword evidence="1" id="KW-1133">Transmembrane helix</keyword>
<organism evidence="2">
    <name type="scientific">Rhizophora mucronata</name>
    <name type="common">Asiatic mangrove</name>
    <dbReference type="NCBI Taxonomy" id="61149"/>
    <lineage>
        <taxon>Eukaryota</taxon>
        <taxon>Viridiplantae</taxon>
        <taxon>Streptophyta</taxon>
        <taxon>Embryophyta</taxon>
        <taxon>Tracheophyta</taxon>
        <taxon>Spermatophyta</taxon>
        <taxon>Magnoliopsida</taxon>
        <taxon>eudicotyledons</taxon>
        <taxon>Gunneridae</taxon>
        <taxon>Pentapetalae</taxon>
        <taxon>rosids</taxon>
        <taxon>fabids</taxon>
        <taxon>Malpighiales</taxon>
        <taxon>Rhizophoraceae</taxon>
        <taxon>Rhizophora</taxon>
    </lineage>
</organism>
<keyword evidence="1" id="KW-0812">Transmembrane</keyword>
<accession>A0A2P2QDZ4</accession>
<name>A0A2P2QDZ4_RHIMU</name>
<protein>
    <submittedName>
        <fullName evidence="2">Uncharacterized protein</fullName>
    </submittedName>
</protein>
<keyword evidence="1" id="KW-0472">Membrane</keyword>